<keyword evidence="2" id="KW-1185">Reference proteome</keyword>
<evidence type="ECO:0000313" key="1">
    <source>
        <dbReference type="EMBL" id="GAK52158.1"/>
    </source>
</evidence>
<proteinExistence type="predicted"/>
<dbReference type="HOGENOM" id="CLU_2069318_0_0_0"/>
<reference evidence="1" key="1">
    <citation type="journal article" date="2015" name="PeerJ">
        <title>First genomic representation of candidate bacterial phylum KSB3 points to enhanced environmental sensing as a trigger of wastewater bulking.</title>
        <authorList>
            <person name="Sekiguchi Y."/>
            <person name="Ohashi A."/>
            <person name="Parks D.H."/>
            <person name="Yamauchi T."/>
            <person name="Tyson G.W."/>
            <person name="Hugenholtz P."/>
        </authorList>
    </citation>
    <scope>NUCLEOTIDE SEQUENCE [LARGE SCALE GENOMIC DNA]</scope>
</reference>
<sequence length="119" mass="13814">MPHVLISGPASIEQYFQEFETFTLREGTRILKLKDAFLNHDKSIVMLEAVVVEDRRPQTFYMVMAKRGEFISVHLDMLTDPEKNDGVRRLLALVAHKLKSQHPDCQYAKHNLDEFLIDS</sequence>
<dbReference type="AlphaFoldDB" id="A0A081BP42"/>
<dbReference type="STRING" id="1499966.U14_03409"/>
<dbReference type="EMBL" id="DF820458">
    <property type="protein sequence ID" value="GAK52158.1"/>
    <property type="molecule type" value="Genomic_DNA"/>
</dbReference>
<accession>A0A081BP42</accession>
<name>A0A081BP42_9BACT</name>
<protein>
    <submittedName>
        <fullName evidence="1">Uncharacterized protein</fullName>
    </submittedName>
</protein>
<gene>
    <name evidence="1" type="ORF">U14_03409</name>
</gene>
<evidence type="ECO:0000313" key="2">
    <source>
        <dbReference type="Proteomes" id="UP000030700"/>
    </source>
</evidence>
<organism evidence="1">
    <name type="scientific">Candidatus Moduliflexus flocculans</name>
    <dbReference type="NCBI Taxonomy" id="1499966"/>
    <lineage>
        <taxon>Bacteria</taxon>
        <taxon>Candidatus Moduliflexota</taxon>
        <taxon>Candidatus Moduliflexia</taxon>
        <taxon>Candidatus Moduliflexales</taxon>
        <taxon>Candidatus Moduliflexaceae</taxon>
    </lineage>
</organism>
<dbReference type="Proteomes" id="UP000030700">
    <property type="component" value="Unassembled WGS sequence"/>
</dbReference>